<evidence type="ECO:0000313" key="1">
    <source>
        <dbReference type="EMBL" id="TFK95962.1"/>
    </source>
</evidence>
<proteinExistence type="predicted"/>
<keyword evidence="2" id="KW-1185">Reference proteome</keyword>
<gene>
    <name evidence="1" type="ORF">BDV98DRAFT_344781</name>
</gene>
<dbReference type="Proteomes" id="UP000305067">
    <property type="component" value="Unassembled WGS sequence"/>
</dbReference>
<accession>A0A5C3Q1X1</accession>
<reference evidence="1 2" key="1">
    <citation type="journal article" date="2019" name="Nat. Ecol. Evol.">
        <title>Megaphylogeny resolves global patterns of mushroom evolution.</title>
        <authorList>
            <person name="Varga T."/>
            <person name="Krizsan K."/>
            <person name="Foldi C."/>
            <person name="Dima B."/>
            <person name="Sanchez-Garcia M."/>
            <person name="Sanchez-Ramirez S."/>
            <person name="Szollosi G.J."/>
            <person name="Szarkandi J.G."/>
            <person name="Papp V."/>
            <person name="Albert L."/>
            <person name="Andreopoulos W."/>
            <person name="Angelini C."/>
            <person name="Antonin V."/>
            <person name="Barry K.W."/>
            <person name="Bougher N.L."/>
            <person name="Buchanan P."/>
            <person name="Buyck B."/>
            <person name="Bense V."/>
            <person name="Catcheside P."/>
            <person name="Chovatia M."/>
            <person name="Cooper J."/>
            <person name="Damon W."/>
            <person name="Desjardin D."/>
            <person name="Finy P."/>
            <person name="Geml J."/>
            <person name="Haridas S."/>
            <person name="Hughes K."/>
            <person name="Justo A."/>
            <person name="Karasinski D."/>
            <person name="Kautmanova I."/>
            <person name="Kiss B."/>
            <person name="Kocsube S."/>
            <person name="Kotiranta H."/>
            <person name="LaButti K.M."/>
            <person name="Lechner B.E."/>
            <person name="Liimatainen K."/>
            <person name="Lipzen A."/>
            <person name="Lukacs Z."/>
            <person name="Mihaltcheva S."/>
            <person name="Morgado L.N."/>
            <person name="Niskanen T."/>
            <person name="Noordeloos M.E."/>
            <person name="Ohm R.A."/>
            <person name="Ortiz-Santana B."/>
            <person name="Ovrebo C."/>
            <person name="Racz N."/>
            <person name="Riley R."/>
            <person name="Savchenko A."/>
            <person name="Shiryaev A."/>
            <person name="Soop K."/>
            <person name="Spirin V."/>
            <person name="Szebenyi C."/>
            <person name="Tomsovsky M."/>
            <person name="Tulloss R.E."/>
            <person name="Uehling J."/>
            <person name="Grigoriev I.V."/>
            <person name="Vagvolgyi C."/>
            <person name="Papp T."/>
            <person name="Martin F.M."/>
            <person name="Miettinen O."/>
            <person name="Hibbett D.S."/>
            <person name="Nagy L.G."/>
        </authorList>
    </citation>
    <scope>NUCLEOTIDE SEQUENCE [LARGE SCALE GENOMIC DNA]</scope>
    <source>
        <strain evidence="1 2">CBS 309.79</strain>
    </source>
</reference>
<evidence type="ECO:0000313" key="2">
    <source>
        <dbReference type="Proteomes" id="UP000305067"/>
    </source>
</evidence>
<dbReference type="AlphaFoldDB" id="A0A5C3Q1X1"/>
<sequence>MFSVLSIVTPVAHRLYTQPHVSTPYSSIYRFFLYLGTRFEAMSRGPLSLFARRPQHSDKPYSKRSVRIVDELYTSLMSAVTSISTPRAVPLSTSRLISQQP</sequence>
<dbReference type="EMBL" id="ML178870">
    <property type="protein sequence ID" value="TFK95962.1"/>
    <property type="molecule type" value="Genomic_DNA"/>
</dbReference>
<name>A0A5C3Q1X1_9AGAR</name>
<protein>
    <submittedName>
        <fullName evidence="1">Uncharacterized protein</fullName>
    </submittedName>
</protein>
<organism evidence="1 2">
    <name type="scientific">Pterulicium gracile</name>
    <dbReference type="NCBI Taxonomy" id="1884261"/>
    <lineage>
        <taxon>Eukaryota</taxon>
        <taxon>Fungi</taxon>
        <taxon>Dikarya</taxon>
        <taxon>Basidiomycota</taxon>
        <taxon>Agaricomycotina</taxon>
        <taxon>Agaricomycetes</taxon>
        <taxon>Agaricomycetidae</taxon>
        <taxon>Agaricales</taxon>
        <taxon>Pleurotineae</taxon>
        <taxon>Pterulaceae</taxon>
        <taxon>Pterulicium</taxon>
    </lineage>
</organism>